<protein>
    <submittedName>
        <fullName evidence="1">Uncharacterized protein</fullName>
    </submittedName>
</protein>
<gene>
    <name evidence="1" type="ORF">DLJ54_04060</name>
</gene>
<organism evidence="1 2">
    <name type="scientific">Corynebacterium heidelbergense</name>
    <dbReference type="NCBI Taxonomy" id="2055947"/>
    <lineage>
        <taxon>Bacteria</taxon>
        <taxon>Bacillati</taxon>
        <taxon>Actinomycetota</taxon>
        <taxon>Actinomycetes</taxon>
        <taxon>Mycobacteriales</taxon>
        <taxon>Corynebacteriaceae</taxon>
        <taxon>Corynebacterium</taxon>
    </lineage>
</organism>
<comment type="caution">
    <text evidence="1">The sequence shown here is derived from an EMBL/GenBank/DDBJ whole genome shotgun (WGS) entry which is preliminary data.</text>
</comment>
<evidence type="ECO:0000313" key="2">
    <source>
        <dbReference type="Proteomes" id="UP000251577"/>
    </source>
</evidence>
<proteinExistence type="predicted"/>
<dbReference type="AlphaFoldDB" id="A0A364V6K1"/>
<sequence>MYIGTEPWCFFTEFVCAYNDLQQAKVRHMGAIDGVRHLYFTEDADNRTEFSEIVLCSEQALHQGHNQPFFDEMFSRIVDTNEDVSWDDKGAYANFCFITVINIPALNQYRKEKHIEKLASMLALEFEDPEDPKPVRFPSKTRAIRVSKDAREIEGCSYQ</sequence>
<dbReference type="Proteomes" id="UP000251577">
    <property type="component" value="Unassembled WGS sequence"/>
</dbReference>
<keyword evidence="2" id="KW-1185">Reference proteome</keyword>
<evidence type="ECO:0000313" key="1">
    <source>
        <dbReference type="EMBL" id="RAV32290.1"/>
    </source>
</evidence>
<reference evidence="1 2" key="1">
    <citation type="journal article" date="2018" name="Syst. Appl. Microbiol.">
        <title>Corynebacterium heidelbergense sp. nov., isolated from the preen glands of Egyptian geese (Alopochen aegyptiacus).</title>
        <authorList>
            <person name="Braun M.S."/>
            <person name="Wang E."/>
            <person name="Zimmermann S."/>
            <person name="Wink M."/>
        </authorList>
    </citation>
    <scope>NUCLEOTIDE SEQUENCE [LARGE SCALE GENOMIC DNA]</scope>
    <source>
        <strain evidence="1 2">647</strain>
    </source>
</reference>
<dbReference type="RefSeq" id="WP_113630542.1">
    <property type="nucleotide sequence ID" value="NZ_QHCV01000029.1"/>
</dbReference>
<accession>A0A364V6K1</accession>
<dbReference type="EMBL" id="QHCV01000029">
    <property type="protein sequence ID" value="RAV32290.1"/>
    <property type="molecule type" value="Genomic_DNA"/>
</dbReference>
<name>A0A364V6K1_9CORY</name>